<comment type="caution">
    <text evidence="3">The sequence shown here is derived from an EMBL/GenBank/DDBJ whole genome shotgun (WGS) entry which is preliminary data.</text>
</comment>
<feature type="region of interest" description="Disordered" evidence="1">
    <location>
        <begin position="313"/>
        <end position="335"/>
    </location>
</feature>
<dbReference type="Gene3D" id="3.30.710.10">
    <property type="entry name" value="Potassium Channel Kv1.1, Chain A"/>
    <property type="match status" value="1"/>
</dbReference>
<evidence type="ECO:0000313" key="3">
    <source>
        <dbReference type="EMBL" id="EYB83406.1"/>
    </source>
</evidence>
<feature type="compositionally biased region" description="Polar residues" evidence="1">
    <location>
        <begin position="355"/>
        <end position="367"/>
    </location>
</feature>
<gene>
    <name evidence="3" type="primary">Acey_s0336.g2887</name>
    <name evidence="3" type="synonym">Acey-F27C8.5</name>
    <name evidence="3" type="ORF">Y032_0336g2887</name>
</gene>
<dbReference type="EMBL" id="JARK01001672">
    <property type="protein sequence ID" value="EYB83406.1"/>
    <property type="molecule type" value="Genomic_DNA"/>
</dbReference>
<feature type="compositionally biased region" description="Polar residues" evidence="1">
    <location>
        <begin position="313"/>
        <end position="333"/>
    </location>
</feature>
<dbReference type="InterPro" id="IPR011333">
    <property type="entry name" value="SKP1/BTB/POZ_sf"/>
</dbReference>
<dbReference type="STRING" id="53326.A0A016RYN4"/>
<dbReference type="PANTHER" id="PTHR22670:SF8">
    <property type="entry name" value="BTB DOMAIN-CONTAINING PROTEIN-RELATED"/>
    <property type="match status" value="1"/>
</dbReference>
<dbReference type="SUPFAM" id="SSF54695">
    <property type="entry name" value="POZ domain"/>
    <property type="match status" value="1"/>
</dbReference>
<dbReference type="CDD" id="cd18186">
    <property type="entry name" value="BTB_POZ_ZBTB_KLHL-like"/>
    <property type="match status" value="1"/>
</dbReference>
<dbReference type="Pfam" id="PF00651">
    <property type="entry name" value="BTB"/>
    <property type="match status" value="1"/>
</dbReference>
<feature type="domain" description="BTB" evidence="2">
    <location>
        <begin position="64"/>
        <end position="128"/>
    </location>
</feature>
<name>A0A016RYN4_9BILA</name>
<feature type="region of interest" description="Disordered" evidence="1">
    <location>
        <begin position="352"/>
        <end position="391"/>
    </location>
</feature>
<dbReference type="InterPro" id="IPR000210">
    <property type="entry name" value="BTB/POZ_dom"/>
</dbReference>
<reference evidence="4" key="1">
    <citation type="journal article" date="2015" name="Nat. Genet.">
        <title>The genome and transcriptome of the zoonotic hookworm Ancylostoma ceylanicum identify infection-specific gene families.</title>
        <authorList>
            <person name="Schwarz E.M."/>
            <person name="Hu Y."/>
            <person name="Antoshechkin I."/>
            <person name="Miller M.M."/>
            <person name="Sternberg P.W."/>
            <person name="Aroian R.V."/>
        </authorList>
    </citation>
    <scope>NUCLEOTIDE SEQUENCE</scope>
    <source>
        <strain evidence="4">HY135</strain>
    </source>
</reference>
<organism evidence="3 4">
    <name type="scientific">Ancylostoma ceylanicum</name>
    <dbReference type="NCBI Taxonomy" id="53326"/>
    <lineage>
        <taxon>Eukaryota</taxon>
        <taxon>Metazoa</taxon>
        <taxon>Ecdysozoa</taxon>
        <taxon>Nematoda</taxon>
        <taxon>Chromadorea</taxon>
        <taxon>Rhabditida</taxon>
        <taxon>Rhabditina</taxon>
        <taxon>Rhabditomorpha</taxon>
        <taxon>Strongyloidea</taxon>
        <taxon>Ancylostomatidae</taxon>
        <taxon>Ancylostomatinae</taxon>
        <taxon>Ancylostoma</taxon>
    </lineage>
</organism>
<proteinExistence type="predicted"/>
<evidence type="ECO:0000313" key="4">
    <source>
        <dbReference type="Proteomes" id="UP000024635"/>
    </source>
</evidence>
<evidence type="ECO:0000256" key="1">
    <source>
        <dbReference type="SAM" id="MobiDB-lite"/>
    </source>
</evidence>
<accession>A0A016RYN4</accession>
<keyword evidence="4" id="KW-1185">Reference proteome</keyword>
<sequence>MNCQLRRSEPSKPVLLFRMQRDERRRKTLMKQKVTFKPENSPSHFKRASYYLKQLRDKGDYRNCDIELVTDGGSENVHSAIAAAHCSKVAKLLEVRDVPLRIDVRGFRSESVSKVVEWMYSGEISLYKSQMEEQMCVTNYLGVVFLHHLLENTLKSMADEPKTRIDSLNIATNPRTGVSHETMTYILRVFHENHATLSSDEIKLFQPWAIRTLVSAPAKTTTKIPLINIALSWLRDPQNTCHLEHIASSVSIQDMNIRELNAFQRTLRAVLLNPSTRRLVTVSIEKSGVISINMDRNNYIRHAGETVLRTENENTVNTHSEASVASPKESNFSPLLMHERNREFSKFSMKDLPSYSYQSSPRKTSPGSKEYDDSQSDSIEGSDAHPVSASESLAQELAGLPPTERVFGSGSQQHSKPIYEIGQGSQISGSNSPYRVQGNYSPMIHEETRFSHGAPIRQEFSTPCCLPKSPISFPTNRDRRLHYTNSEIAELQSYPDDVFTKTKRNSQVARYTSSELEELANYPSDVFLKSNIPTSLPNLTMAATAENPKDGQKIEVGTAKEFSKSKEEPPLVMAGPASVECVASGGNGR</sequence>
<protein>
    <recommendedName>
        <fullName evidence="2">BTB domain-containing protein</fullName>
    </recommendedName>
</protein>
<dbReference type="PANTHER" id="PTHR22670">
    <property type="entry name" value="BTB DOMAIN-CONTAINING PROTEIN-RELATED-RELATED"/>
    <property type="match status" value="1"/>
</dbReference>
<dbReference type="OrthoDB" id="6482909at2759"/>
<dbReference type="Proteomes" id="UP000024635">
    <property type="component" value="Unassembled WGS sequence"/>
</dbReference>
<dbReference type="PROSITE" id="PS50097">
    <property type="entry name" value="BTB"/>
    <property type="match status" value="1"/>
</dbReference>
<evidence type="ECO:0000259" key="2">
    <source>
        <dbReference type="PROSITE" id="PS50097"/>
    </source>
</evidence>
<dbReference type="AlphaFoldDB" id="A0A016RYN4"/>